<dbReference type="Gene3D" id="3.10.350.10">
    <property type="entry name" value="LysM domain"/>
    <property type="match status" value="2"/>
</dbReference>
<proteinExistence type="predicted"/>
<dbReference type="SUPFAM" id="SSF54106">
    <property type="entry name" value="LysM domain"/>
    <property type="match status" value="2"/>
</dbReference>
<dbReference type="InterPro" id="IPR036779">
    <property type="entry name" value="LysM_dom_sf"/>
</dbReference>
<comment type="caution">
    <text evidence="3">The sequence shown here is derived from an EMBL/GenBank/DDBJ whole genome shotgun (WGS) entry which is preliminary data.</text>
</comment>
<feature type="transmembrane region" description="Helical" evidence="1">
    <location>
        <begin position="21"/>
        <end position="41"/>
    </location>
</feature>
<protein>
    <recommendedName>
        <fullName evidence="2">LysM domain-containing protein</fullName>
    </recommendedName>
</protein>
<keyword evidence="1" id="KW-0472">Membrane</keyword>
<dbReference type="InterPro" id="IPR052196">
    <property type="entry name" value="Bact_Kbp"/>
</dbReference>
<dbReference type="PROSITE" id="PS51782">
    <property type="entry name" value="LYSM"/>
    <property type="match status" value="2"/>
</dbReference>
<dbReference type="SMART" id="SM00257">
    <property type="entry name" value="LysM"/>
    <property type="match status" value="2"/>
</dbReference>
<dbReference type="AlphaFoldDB" id="X1SKZ4"/>
<sequence>MDMEKTLKNILKKIKLSEPTISTILGALVIVVVGVLIFNFFQAEQSQPEILEMDEEISVSPEEQKAGVELVEVEKEDGQKEMAKIYKVEPGDYLSKVSEKIYGGGQYWPEIAKENSLNNPDLLLIGQELRLPDLELEMARLTALEVQNKPQAAIDGDEYTVSEGDHLWNIAVRAYGDGYKWTEIAQANNLAYPDYLAVGQELKLPR</sequence>
<evidence type="ECO:0000313" key="3">
    <source>
        <dbReference type="EMBL" id="GAI79846.1"/>
    </source>
</evidence>
<feature type="domain" description="LysM" evidence="2">
    <location>
        <begin position="157"/>
        <end position="204"/>
    </location>
</feature>
<dbReference type="CDD" id="cd00118">
    <property type="entry name" value="LysM"/>
    <property type="match status" value="2"/>
</dbReference>
<organism evidence="3">
    <name type="scientific">marine sediment metagenome</name>
    <dbReference type="NCBI Taxonomy" id="412755"/>
    <lineage>
        <taxon>unclassified sequences</taxon>
        <taxon>metagenomes</taxon>
        <taxon>ecological metagenomes</taxon>
    </lineage>
</organism>
<accession>X1SKZ4</accession>
<evidence type="ECO:0000259" key="2">
    <source>
        <dbReference type="PROSITE" id="PS51782"/>
    </source>
</evidence>
<dbReference type="Pfam" id="PF01476">
    <property type="entry name" value="LysM"/>
    <property type="match status" value="2"/>
</dbReference>
<keyword evidence="1" id="KW-1133">Transmembrane helix</keyword>
<evidence type="ECO:0000256" key="1">
    <source>
        <dbReference type="SAM" id="Phobius"/>
    </source>
</evidence>
<feature type="domain" description="LysM" evidence="2">
    <location>
        <begin position="84"/>
        <end position="131"/>
    </location>
</feature>
<dbReference type="PANTHER" id="PTHR34700:SF4">
    <property type="entry name" value="PHAGE-LIKE ELEMENT PBSX PROTEIN XKDP"/>
    <property type="match status" value="1"/>
</dbReference>
<dbReference type="PANTHER" id="PTHR34700">
    <property type="entry name" value="POTASSIUM BINDING PROTEIN KBP"/>
    <property type="match status" value="1"/>
</dbReference>
<gene>
    <name evidence="3" type="ORF">S12H4_14113</name>
</gene>
<dbReference type="InterPro" id="IPR018392">
    <property type="entry name" value="LysM"/>
</dbReference>
<keyword evidence="1" id="KW-0812">Transmembrane</keyword>
<name>X1SKZ4_9ZZZZ</name>
<dbReference type="EMBL" id="BARW01006720">
    <property type="protein sequence ID" value="GAI79846.1"/>
    <property type="molecule type" value="Genomic_DNA"/>
</dbReference>
<reference evidence="3" key="1">
    <citation type="journal article" date="2014" name="Front. Microbiol.">
        <title>High frequency of phylogenetically diverse reductive dehalogenase-homologous genes in deep subseafloor sedimentary metagenomes.</title>
        <authorList>
            <person name="Kawai M."/>
            <person name="Futagami T."/>
            <person name="Toyoda A."/>
            <person name="Takaki Y."/>
            <person name="Nishi S."/>
            <person name="Hori S."/>
            <person name="Arai W."/>
            <person name="Tsubouchi T."/>
            <person name="Morono Y."/>
            <person name="Uchiyama I."/>
            <person name="Ito T."/>
            <person name="Fujiyama A."/>
            <person name="Inagaki F."/>
            <person name="Takami H."/>
        </authorList>
    </citation>
    <scope>NUCLEOTIDE SEQUENCE</scope>
    <source>
        <strain evidence="3">Expedition CK06-06</strain>
    </source>
</reference>